<dbReference type="Pfam" id="PF01881">
    <property type="entry name" value="Cas_Cas6_C"/>
    <property type="match status" value="1"/>
</dbReference>
<dbReference type="InterPro" id="IPR045747">
    <property type="entry name" value="CRISPR-assoc_prot_Cas6_N_sf"/>
</dbReference>
<dbReference type="OrthoDB" id="45555at2"/>
<dbReference type="CDD" id="cd21140">
    <property type="entry name" value="Cas6_I-like"/>
    <property type="match status" value="1"/>
</dbReference>
<proteinExistence type="predicted"/>
<name>A0A1B1YDZ2_THEST</name>
<gene>
    <name evidence="3" type="ORF">CSTERTH_08075</name>
</gene>
<evidence type="ECO:0000256" key="1">
    <source>
        <dbReference type="ARBA" id="ARBA00023118"/>
    </source>
</evidence>
<dbReference type="Gene3D" id="3.30.70.1900">
    <property type="match status" value="1"/>
</dbReference>
<evidence type="ECO:0000313" key="3">
    <source>
        <dbReference type="EMBL" id="ANW98984.1"/>
    </source>
</evidence>
<reference evidence="3 4" key="1">
    <citation type="submission" date="2016-02" db="EMBL/GenBank/DDBJ databases">
        <title>Comparison of Clostridium stercorarium subspecies using comparative genomics and transcriptomics.</title>
        <authorList>
            <person name="Schellenberg J."/>
            <person name="Thallinger G."/>
            <person name="Levin D.B."/>
            <person name="Zhang X."/>
            <person name="Alvare G."/>
            <person name="Fristensky B."/>
            <person name="Sparling R."/>
        </authorList>
    </citation>
    <scope>NUCLEOTIDE SEQUENCE [LARGE SCALE GENOMIC DNA]</scope>
    <source>
        <strain evidence="3 4">DSM 2910</strain>
    </source>
</reference>
<dbReference type="Gene3D" id="3.30.70.1890">
    <property type="match status" value="1"/>
</dbReference>
<organism evidence="3 4">
    <name type="scientific">Thermoclostridium stercorarium subsp. thermolacticum DSM 2910</name>
    <dbReference type="NCBI Taxonomy" id="1121336"/>
    <lineage>
        <taxon>Bacteria</taxon>
        <taxon>Bacillati</taxon>
        <taxon>Bacillota</taxon>
        <taxon>Clostridia</taxon>
        <taxon>Eubacteriales</taxon>
        <taxon>Oscillospiraceae</taxon>
        <taxon>Thermoclostridium</taxon>
    </lineage>
</organism>
<dbReference type="GO" id="GO:0016788">
    <property type="term" value="F:hydrolase activity, acting on ester bonds"/>
    <property type="evidence" value="ECO:0007669"/>
    <property type="project" value="InterPro"/>
</dbReference>
<dbReference type="EMBL" id="CP014672">
    <property type="protein sequence ID" value="ANW98984.1"/>
    <property type="molecule type" value="Genomic_DNA"/>
</dbReference>
<accession>A0A1B1YDZ2</accession>
<dbReference type="AlphaFoldDB" id="A0A1B1YDZ2"/>
<dbReference type="RefSeq" id="WP_015359325.1">
    <property type="nucleotide sequence ID" value="NZ_CP014672.1"/>
</dbReference>
<dbReference type="InterPro" id="IPR049435">
    <property type="entry name" value="Cas_Cas6_C"/>
</dbReference>
<evidence type="ECO:0000259" key="2">
    <source>
        <dbReference type="Pfam" id="PF01881"/>
    </source>
</evidence>
<dbReference type="NCBIfam" id="TIGR01877">
    <property type="entry name" value="cas_cas6"/>
    <property type="match status" value="1"/>
</dbReference>
<dbReference type="InterPro" id="IPR010156">
    <property type="entry name" value="CRISPR-assoc_prot_Cas6"/>
</dbReference>
<dbReference type="PANTHER" id="PTHR36984:SF3">
    <property type="entry name" value="CRISPR-ASSOCIATED ENDORIBONUCLEASE CAS6"/>
    <property type="match status" value="1"/>
</dbReference>
<feature type="domain" description="CRISPR associated protein Cas6 C-terminal" evidence="2">
    <location>
        <begin position="118"/>
        <end position="237"/>
    </location>
</feature>
<dbReference type="Proteomes" id="UP000092971">
    <property type="component" value="Chromosome"/>
</dbReference>
<evidence type="ECO:0000313" key="4">
    <source>
        <dbReference type="Proteomes" id="UP000092971"/>
    </source>
</evidence>
<keyword evidence="1" id="KW-0051">Antiviral defense</keyword>
<sequence length="238" mass="28095">MRLKLSFELRKNIIPCDYRPFILSFLKYSISQYDQVLYRNLYENGVIPKKYTFSVWLDKPIFNSDAIQLESNRMEVQFSTGDTILGIHMYNSFLKMRLKEFNIPFNNTILLKEIDLVPEKIITERKILIQFISPLVVRSHNNGNKDFYYSVVHPEFNNELMKVLRYQLEILKDIPSYLLEDFRMTPVKPQKTVVQFYGQYIEVTLGTFMLEGDPVLLDYFYKQGIGSKRSCGFGMIAL</sequence>
<dbReference type="GO" id="GO:0051607">
    <property type="term" value="P:defense response to virus"/>
    <property type="evidence" value="ECO:0007669"/>
    <property type="project" value="UniProtKB-KW"/>
</dbReference>
<protein>
    <submittedName>
        <fullName evidence="3">CRISPR-associated protein Cas6</fullName>
    </submittedName>
</protein>
<dbReference type="PANTHER" id="PTHR36984">
    <property type="entry name" value="CRISPR-ASSOCIATED ENDORIBONUCLEASE CAS6 1"/>
    <property type="match status" value="1"/>
</dbReference>